<dbReference type="GO" id="GO:0080044">
    <property type="term" value="F:quercetin 7-O-glucosyltransferase activity"/>
    <property type="evidence" value="ECO:0007669"/>
    <property type="project" value="TreeGrafter"/>
</dbReference>
<dbReference type="CDD" id="cd03784">
    <property type="entry name" value="GT1_Gtf-like"/>
    <property type="match status" value="1"/>
</dbReference>
<keyword evidence="2 3" id="KW-0808">Transferase</keyword>
<evidence type="ECO:0000313" key="4">
    <source>
        <dbReference type="Proteomes" id="UP000593562"/>
    </source>
</evidence>
<dbReference type="InterPro" id="IPR002213">
    <property type="entry name" value="UDP_glucos_trans"/>
</dbReference>
<protein>
    <submittedName>
        <fullName evidence="3">Crocetin glucosyltransferase chloroplastic-like</fullName>
    </submittedName>
</protein>
<name>A0A7J7DV37_TRIWF</name>
<sequence>MSKPHILIVTFPGQGHINPTLQFAKRLTRTGAHVTFAATISAHRRMLKDQTTTPKGLSFATFSDGCDQGFNPNVNFEHFIFQFMQYGIQSFRNLIMTINQDRPITRVVYSLLLPWVVTVAREVHIPSTFLWNQPAALLNIYYRYFNGYEGLIKEKAVNDPSFSVELPGLPPLTSIDLPSFFLPSNVYAFALPLIKEHFEVLNSETKPKVLVNTFDELEFETLQALEKYNLVGVGPLIPSAFLDETDPSDTCFGGDLFEKGSNDYSDWLNSKDSGSVVYVSFGSATVPGVAIRTALMEAGKSCDRLISYVNNIGVTAFCIKVKGK</sequence>
<dbReference type="PANTHER" id="PTHR11926:SF870">
    <property type="entry name" value="UDP-GLYCOSYLTRANSFERASE 75B1"/>
    <property type="match status" value="1"/>
</dbReference>
<organism evidence="3 4">
    <name type="scientific">Tripterygium wilfordii</name>
    <name type="common">Thunder God vine</name>
    <dbReference type="NCBI Taxonomy" id="458696"/>
    <lineage>
        <taxon>Eukaryota</taxon>
        <taxon>Viridiplantae</taxon>
        <taxon>Streptophyta</taxon>
        <taxon>Embryophyta</taxon>
        <taxon>Tracheophyta</taxon>
        <taxon>Spermatophyta</taxon>
        <taxon>Magnoliopsida</taxon>
        <taxon>eudicotyledons</taxon>
        <taxon>Gunneridae</taxon>
        <taxon>Pentapetalae</taxon>
        <taxon>rosids</taxon>
        <taxon>fabids</taxon>
        <taxon>Celastrales</taxon>
        <taxon>Celastraceae</taxon>
        <taxon>Tripterygium</taxon>
    </lineage>
</organism>
<dbReference type="Gene3D" id="3.40.50.2000">
    <property type="entry name" value="Glycogen Phosphorylase B"/>
    <property type="match status" value="1"/>
</dbReference>
<comment type="similarity">
    <text evidence="1">Belongs to the UDP-glycosyltransferase family.</text>
</comment>
<comment type="caution">
    <text evidence="3">The sequence shown here is derived from an EMBL/GenBank/DDBJ whole genome shotgun (WGS) entry which is preliminary data.</text>
</comment>
<dbReference type="GO" id="GO:0080043">
    <property type="term" value="F:quercetin 3-O-glucosyltransferase activity"/>
    <property type="evidence" value="ECO:0007669"/>
    <property type="project" value="TreeGrafter"/>
</dbReference>
<reference evidence="3 4" key="1">
    <citation type="journal article" date="2020" name="Nat. Commun.">
        <title>Genome of Tripterygium wilfordii and identification of cytochrome P450 involved in triptolide biosynthesis.</title>
        <authorList>
            <person name="Tu L."/>
            <person name="Su P."/>
            <person name="Zhang Z."/>
            <person name="Gao L."/>
            <person name="Wang J."/>
            <person name="Hu T."/>
            <person name="Zhou J."/>
            <person name="Zhang Y."/>
            <person name="Zhao Y."/>
            <person name="Liu Y."/>
            <person name="Song Y."/>
            <person name="Tong Y."/>
            <person name="Lu Y."/>
            <person name="Yang J."/>
            <person name="Xu C."/>
            <person name="Jia M."/>
            <person name="Peters R.J."/>
            <person name="Huang L."/>
            <person name="Gao W."/>
        </authorList>
    </citation>
    <scope>NUCLEOTIDE SEQUENCE [LARGE SCALE GENOMIC DNA]</scope>
    <source>
        <strain evidence="4">cv. XIE 37</strain>
        <tissue evidence="3">Leaf</tissue>
    </source>
</reference>
<dbReference type="InParanoid" id="A0A7J7DV37"/>
<proteinExistence type="inferred from homology"/>
<evidence type="ECO:0000256" key="1">
    <source>
        <dbReference type="ARBA" id="ARBA00009995"/>
    </source>
</evidence>
<dbReference type="AlphaFoldDB" id="A0A7J7DV37"/>
<accession>A0A7J7DV37</accession>
<keyword evidence="4" id="KW-1185">Reference proteome</keyword>
<dbReference type="EMBL" id="JAAARO010000003">
    <property type="protein sequence ID" value="KAF5750240.1"/>
    <property type="molecule type" value="Genomic_DNA"/>
</dbReference>
<evidence type="ECO:0000256" key="2">
    <source>
        <dbReference type="ARBA" id="ARBA00022679"/>
    </source>
</evidence>
<dbReference type="SUPFAM" id="SSF53756">
    <property type="entry name" value="UDP-Glycosyltransferase/glycogen phosphorylase"/>
    <property type="match status" value="1"/>
</dbReference>
<evidence type="ECO:0000313" key="3">
    <source>
        <dbReference type="EMBL" id="KAF5750240.1"/>
    </source>
</evidence>
<dbReference type="PANTHER" id="PTHR11926">
    <property type="entry name" value="GLUCOSYL/GLUCURONOSYL TRANSFERASES"/>
    <property type="match status" value="1"/>
</dbReference>
<gene>
    <name evidence="3" type="ORF">HS088_TW03G00573</name>
</gene>
<dbReference type="Proteomes" id="UP000593562">
    <property type="component" value="Unassembled WGS sequence"/>
</dbReference>